<dbReference type="FunFam" id="3.40.50.200:FF:000006">
    <property type="entry name" value="Subtilisin-like protease SBT1.5"/>
    <property type="match status" value="1"/>
</dbReference>
<dbReference type="Pfam" id="PF02225">
    <property type="entry name" value="PA"/>
    <property type="match status" value="1"/>
</dbReference>
<evidence type="ECO:0000256" key="6">
    <source>
        <dbReference type="PIRSR" id="PIRSR615500-1"/>
    </source>
</evidence>
<evidence type="ECO:0000259" key="12">
    <source>
        <dbReference type="Pfam" id="PF17766"/>
    </source>
</evidence>
<evidence type="ECO:0000259" key="9">
    <source>
        <dbReference type="Pfam" id="PF00082"/>
    </source>
</evidence>
<dbReference type="InterPro" id="IPR037045">
    <property type="entry name" value="S8pro/Inhibitor_I9_sf"/>
</dbReference>
<evidence type="ECO:0000259" key="10">
    <source>
        <dbReference type="Pfam" id="PF02225"/>
    </source>
</evidence>
<feature type="transmembrane region" description="Helical" evidence="8">
    <location>
        <begin position="12"/>
        <end position="36"/>
    </location>
</feature>
<dbReference type="CDD" id="cd04852">
    <property type="entry name" value="Peptidases_S8_3"/>
    <property type="match status" value="1"/>
</dbReference>
<dbReference type="Pfam" id="PF05922">
    <property type="entry name" value="Inhibitor_I9"/>
    <property type="match status" value="1"/>
</dbReference>
<evidence type="ECO:0000259" key="11">
    <source>
        <dbReference type="Pfam" id="PF05922"/>
    </source>
</evidence>
<dbReference type="InterPro" id="IPR015500">
    <property type="entry name" value="Peptidase_S8_subtilisin-rel"/>
</dbReference>
<dbReference type="PRINTS" id="PR00723">
    <property type="entry name" value="SUBTILISIN"/>
</dbReference>
<dbReference type="FunFam" id="3.30.70.80:FF:000002">
    <property type="entry name" value="Subtilisin-like protease SBT5.3"/>
    <property type="match status" value="1"/>
</dbReference>
<dbReference type="Gene3D" id="3.40.50.200">
    <property type="entry name" value="Peptidase S8/S53 domain"/>
    <property type="match status" value="1"/>
</dbReference>
<dbReference type="Proteomes" id="UP001417504">
    <property type="component" value="Unassembled WGS sequence"/>
</dbReference>
<comment type="similarity">
    <text evidence="1 7">Belongs to the peptidase S8 family.</text>
</comment>
<feature type="active site" description="Charge relay system" evidence="6 7">
    <location>
        <position position="230"/>
    </location>
</feature>
<keyword evidence="8" id="KW-1133">Transmembrane helix</keyword>
<evidence type="ECO:0000256" key="2">
    <source>
        <dbReference type="ARBA" id="ARBA00022670"/>
    </source>
</evidence>
<feature type="domain" description="Peptidase S8/S53" evidence="9">
    <location>
        <begin position="145"/>
        <end position="601"/>
    </location>
</feature>
<dbReference type="Gene3D" id="3.50.30.30">
    <property type="match status" value="1"/>
</dbReference>
<evidence type="ECO:0000256" key="8">
    <source>
        <dbReference type="SAM" id="Phobius"/>
    </source>
</evidence>
<dbReference type="Pfam" id="PF00082">
    <property type="entry name" value="Peptidase_S8"/>
    <property type="match status" value="1"/>
</dbReference>
<feature type="active site" description="Charge relay system" evidence="6 7">
    <location>
        <position position="154"/>
    </location>
</feature>
<evidence type="ECO:0000256" key="5">
    <source>
        <dbReference type="ARBA" id="ARBA00022825"/>
    </source>
</evidence>
<dbReference type="PANTHER" id="PTHR10795">
    <property type="entry name" value="PROPROTEIN CONVERTASE SUBTILISIN/KEXIN"/>
    <property type="match status" value="1"/>
</dbReference>
<keyword evidence="4 7" id="KW-0378">Hydrolase</keyword>
<dbReference type="Pfam" id="PF17766">
    <property type="entry name" value="fn3_6"/>
    <property type="match status" value="1"/>
</dbReference>
<dbReference type="Gene3D" id="3.30.70.80">
    <property type="entry name" value="Peptidase S8 propeptide/proteinase inhibitor I9"/>
    <property type="match status" value="1"/>
</dbReference>
<dbReference type="PROSITE" id="PS51892">
    <property type="entry name" value="SUBTILASE"/>
    <property type="match status" value="1"/>
</dbReference>
<evidence type="ECO:0000256" key="3">
    <source>
        <dbReference type="ARBA" id="ARBA00022729"/>
    </source>
</evidence>
<dbReference type="Gene3D" id="2.60.40.2310">
    <property type="match status" value="1"/>
</dbReference>
<evidence type="ECO:0000256" key="1">
    <source>
        <dbReference type="ARBA" id="ARBA00011073"/>
    </source>
</evidence>
<dbReference type="FunFam" id="3.50.30.30:FF:000005">
    <property type="entry name" value="subtilisin-like protease SBT1.5"/>
    <property type="match status" value="1"/>
</dbReference>
<dbReference type="InterPro" id="IPR010259">
    <property type="entry name" value="S8pro/Inhibitor_I9"/>
</dbReference>
<dbReference type="InterPro" id="IPR034197">
    <property type="entry name" value="Peptidases_S8_3"/>
</dbReference>
<dbReference type="InterPro" id="IPR045051">
    <property type="entry name" value="SBT"/>
</dbReference>
<dbReference type="AlphaFoldDB" id="A0AAP0K5R1"/>
<dbReference type="InterPro" id="IPR023828">
    <property type="entry name" value="Peptidase_S8_Ser-AS"/>
</dbReference>
<keyword evidence="8" id="KW-0472">Membrane</keyword>
<keyword evidence="2 7" id="KW-0645">Protease</keyword>
<name>A0AAP0K5R1_9MAGN</name>
<reference evidence="13 14" key="1">
    <citation type="submission" date="2024-01" db="EMBL/GenBank/DDBJ databases">
        <title>Genome assemblies of Stephania.</title>
        <authorList>
            <person name="Yang L."/>
        </authorList>
    </citation>
    <scope>NUCLEOTIDE SEQUENCE [LARGE SCALE GENOMIC DNA]</scope>
    <source>
        <strain evidence="13">QJT</strain>
        <tissue evidence="13">Leaf</tissue>
    </source>
</reference>
<dbReference type="EMBL" id="JBBNAE010000002">
    <property type="protein sequence ID" value="KAK9145835.1"/>
    <property type="molecule type" value="Genomic_DNA"/>
</dbReference>
<dbReference type="PROSITE" id="PS00138">
    <property type="entry name" value="SUBTILASE_SER"/>
    <property type="match status" value="1"/>
</dbReference>
<dbReference type="InterPro" id="IPR022398">
    <property type="entry name" value="Peptidase_S8_His-AS"/>
</dbReference>
<dbReference type="FunFam" id="2.60.40.2310:FF:000001">
    <property type="entry name" value="Subtilisin-like protease SBT1.5"/>
    <property type="match status" value="1"/>
</dbReference>
<accession>A0AAP0K5R1</accession>
<dbReference type="CDD" id="cd02120">
    <property type="entry name" value="PA_subtilisin_like"/>
    <property type="match status" value="1"/>
</dbReference>
<evidence type="ECO:0000313" key="14">
    <source>
        <dbReference type="Proteomes" id="UP001417504"/>
    </source>
</evidence>
<proteinExistence type="inferred from homology"/>
<feature type="domain" description="Inhibitor I9" evidence="11">
    <location>
        <begin position="41"/>
        <end position="116"/>
    </location>
</feature>
<keyword evidence="3" id="KW-0732">Signal</keyword>
<sequence>MGFLDIICRNNVALYFFMSVLALLYNHYLLTVVVAAERTSVHIVYLGEKQHHDPKVIKDSHHGLLAQVLGSKEEAVNSMMYSYKHGFSGFAAKLTLAQAQQLSELPGVIHVVPNRLHRIQTTHSWDYLGLSPDSPNNLLNQSNMGDGAIIGVLDTGIWPESKVFDDKGLGPIPSRWKGICQPGQLFNSTNCNKKLIGARWFNKGLLAEYGKPINTSDNMEYLSPRDALGHGTHVSSIAGGSFVPNVTFKDINFGTVRGGAPKVRLAMYKVCWLVKGGGHCSSADILKAFDEAIHDGVDVLSLSIGSAFPLYSDVDERDGINIGSFHAVAKGISVVCAAGNDGPFAQTVANTAPWIVTVAASTIDRSFPTPITLGDNQTIVGQAMYTGEEIGFTNLVFPVPTTFDPSFFGTCEDLNLNNTPVAGNVVLCFARTTSLSAVTRSATAVKTAGGVGVIIANNPSNNLFPCYGSDFPCLEVDYELGTKILYYIRSNSAPKVKLGFSRILIGKPVPTKIAYFSSKGPNSIAPAILKPDIAAPGNNIIAATAPNGPLSFNGYAFYSGTSMATPHVAGIVALLKSVHPNWSPAALRSAITTTAWTTDPSGEPIFAEGGPRKLADPFDYGSGIVNPNKAVDPGLLYDMGQPDYVHYLCSMGYNNSVISQVLQQPTLCPNPAPSILDVNVPSITVPSLTDSVTLSRRVTNVGPVNSIYKVVIEAPLGIIVSVRPGDLVFSSAVKEISYSVTISTTHKVNTGYLFGSLTWSDGVHKVRSPISVRTEIIKSYFDDA</sequence>
<dbReference type="GO" id="GO:0006508">
    <property type="term" value="P:proteolysis"/>
    <property type="evidence" value="ECO:0007669"/>
    <property type="project" value="UniProtKB-KW"/>
</dbReference>
<dbReference type="InterPro" id="IPR000209">
    <property type="entry name" value="Peptidase_S8/S53_dom"/>
</dbReference>
<dbReference type="InterPro" id="IPR041469">
    <property type="entry name" value="Subtilisin-like_FN3"/>
</dbReference>
<dbReference type="InterPro" id="IPR036852">
    <property type="entry name" value="Peptidase_S8/S53_dom_sf"/>
</dbReference>
<protein>
    <submittedName>
        <fullName evidence="13">Uncharacterized protein</fullName>
    </submittedName>
</protein>
<dbReference type="PROSITE" id="PS00137">
    <property type="entry name" value="SUBTILASE_HIS"/>
    <property type="match status" value="1"/>
</dbReference>
<organism evidence="13 14">
    <name type="scientific">Stephania japonica</name>
    <dbReference type="NCBI Taxonomy" id="461633"/>
    <lineage>
        <taxon>Eukaryota</taxon>
        <taxon>Viridiplantae</taxon>
        <taxon>Streptophyta</taxon>
        <taxon>Embryophyta</taxon>
        <taxon>Tracheophyta</taxon>
        <taxon>Spermatophyta</taxon>
        <taxon>Magnoliopsida</taxon>
        <taxon>Ranunculales</taxon>
        <taxon>Menispermaceae</taxon>
        <taxon>Menispermoideae</taxon>
        <taxon>Cissampelideae</taxon>
        <taxon>Stephania</taxon>
    </lineage>
</organism>
<dbReference type="SUPFAM" id="SSF52743">
    <property type="entry name" value="Subtilisin-like"/>
    <property type="match status" value="1"/>
</dbReference>
<evidence type="ECO:0000313" key="13">
    <source>
        <dbReference type="EMBL" id="KAK9145835.1"/>
    </source>
</evidence>
<dbReference type="GO" id="GO:0004252">
    <property type="term" value="F:serine-type endopeptidase activity"/>
    <property type="evidence" value="ECO:0007669"/>
    <property type="project" value="UniProtKB-UniRule"/>
</dbReference>
<evidence type="ECO:0000256" key="4">
    <source>
        <dbReference type="ARBA" id="ARBA00022801"/>
    </source>
</evidence>
<keyword evidence="14" id="KW-1185">Reference proteome</keyword>
<feature type="domain" description="Subtilisin-like protease fibronectin type-III" evidence="12">
    <location>
        <begin position="677"/>
        <end position="772"/>
    </location>
</feature>
<dbReference type="InterPro" id="IPR003137">
    <property type="entry name" value="PA_domain"/>
</dbReference>
<keyword evidence="5 7" id="KW-0720">Serine protease</keyword>
<feature type="active site" description="Charge relay system" evidence="6 7">
    <location>
        <position position="562"/>
    </location>
</feature>
<evidence type="ECO:0000256" key="7">
    <source>
        <dbReference type="PROSITE-ProRule" id="PRU01240"/>
    </source>
</evidence>
<gene>
    <name evidence="13" type="ORF">Sjap_005738</name>
</gene>
<feature type="domain" description="PA" evidence="10">
    <location>
        <begin position="416"/>
        <end position="483"/>
    </location>
</feature>
<keyword evidence="8" id="KW-0812">Transmembrane</keyword>
<comment type="caution">
    <text evidence="13">The sequence shown here is derived from an EMBL/GenBank/DDBJ whole genome shotgun (WGS) entry which is preliminary data.</text>
</comment>